<dbReference type="InterPro" id="IPR006120">
    <property type="entry name" value="Resolvase_HTH_dom"/>
</dbReference>
<dbReference type="Pfam" id="PF02796">
    <property type="entry name" value="HTH_7"/>
    <property type="match status" value="1"/>
</dbReference>
<dbReference type="InterPro" id="IPR050639">
    <property type="entry name" value="SSR_resolvase"/>
</dbReference>
<dbReference type="GO" id="GO:0003677">
    <property type="term" value="F:DNA binding"/>
    <property type="evidence" value="ECO:0007669"/>
    <property type="project" value="UniProtKB-KW"/>
</dbReference>
<evidence type="ECO:0000313" key="5">
    <source>
        <dbReference type="EMBL" id="TWT59309.1"/>
    </source>
</evidence>
<dbReference type="Gene3D" id="3.40.50.1390">
    <property type="entry name" value="Resolvase, N-terminal catalytic domain"/>
    <property type="match status" value="1"/>
</dbReference>
<sequence length="831" mass="95116">MTGSGGGQQGQIRDNFASAGLNCGLSQSHTRASFFLLMFAMATLTAAKASSPNGIGDGENSQSETAAQIKALWNIHSEMLADTTHTETGTIYARYSSRYQDSIIDQVRTCLEFASQHGIFVSLEHIYYDQSKTGRHEKRPGFQHMRDCLLKKQADTLLVFATNRLFRKSNKCLDFVEQAVKEKKRRVVFIRNGIDSEKDTTWRRFLLFLSVFDEFASEMYVEHIRAAHVGKFERRQVTGTLAFGYCGKPVSEIANSKGKFDHEIVIHEQEAHWVKEIFAWFVDSKLSINTIIRKLNETPNVPKSRKGIGQWTRQAVITLLKNKRYLGQWDYGATEAVLLSSKDYVRQIERDTPLRSQDFEELQIISNEQFEKAQSRLLELKQRYRKSKNRCGTIDRPAQILNGLFFCPQHDRSLIIGGSKSQYLMCPDCQRVSREHRPLCSYLRRDLALQVLCETLAKLIRQDDQLIPRIVSSCQQAVKQFQSLDDTDLVKLQQRKQRLKNSLNLLLRQEPESDDQVHDLESHIRERRAELTQIERQLAACKNQTSAALSIPTETEIQNYLTQLEVTLLNVAHSGPPAEVDALREILFQLTGGRIELYQKGERIKKTGWLEGRFSVSILSQISREFSEFSNKNEEKSEIKLEFRKPTLHDPRVQQVWSMHQQGMLGKQIAEELNCCRATVSKLVKTAADNAGEPLADGRTRRASLKQKICRVPTYQKIADEVVRDFKQGVPLARMAEKYGCSSPTVKKAINFWYQSRDLPVPMTGDNREQMKQNAFEWDQAGMPLKTIAENCGVSDVQVRTWLNEVYAESGLEAPDRRKRRHLKNSESPPV</sequence>
<evidence type="ECO:0000256" key="1">
    <source>
        <dbReference type="ARBA" id="ARBA00023125"/>
    </source>
</evidence>
<dbReference type="InterPro" id="IPR038109">
    <property type="entry name" value="DNA_bind_recomb_sf"/>
</dbReference>
<dbReference type="InterPro" id="IPR011109">
    <property type="entry name" value="DNA_bind_recombinase_dom"/>
</dbReference>
<dbReference type="SUPFAM" id="SSF53041">
    <property type="entry name" value="Resolvase-like"/>
    <property type="match status" value="1"/>
</dbReference>
<gene>
    <name evidence="5" type="ORF">Pan54_00090</name>
</gene>
<dbReference type="GO" id="GO:0000150">
    <property type="term" value="F:DNA strand exchange activity"/>
    <property type="evidence" value="ECO:0007669"/>
    <property type="project" value="InterPro"/>
</dbReference>
<dbReference type="CDD" id="cd00338">
    <property type="entry name" value="Ser_Recombinase"/>
    <property type="match status" value="1"/>
</dbReference>
<evidence type="ECO:0000259" key="4">
    <source>
        <dbReference type="PROSITE" id="PS51737"/>
    </source>
</evidence>
<evidence type="ECO:0000256" key="2">
    <source>
        <dbReference type="ARBA" id="ARBA00023172"/>
    </source>
</evidence>
<feature type="domain" description="Recombinase" evidence="4">
    <location>
        <begin position="242"/>
        <end position="384"/>
    </location>
</feature>
<evidence type="ECO:0000256" key="3">
    <source>
        <dbReference type="SAM" id="Coils"/>
    </source>
</evidence>
<keyword evidence="2" id="KW-0233">DNA recombination</keyword>
<reference evidence="5 6" key="1">
    <citation type="submission" date="2019-02" db="EMBL/GenBank/DDBJ databases">
        <title>Deep-cultivation of Planctomycetes and their phenomic and genomic characterization uncovers novel biology.</title>
        <authorList>
            <person name="Wiegand S."/>
            <person name="Jogler M."/>
            <person name="Boedeker C."/>
            <person name="Pinto D."/>
            <person name="Vollmers J."/>
            <person name="Rivas-Marin E."/>
            <person name="Kohn T."/>
            <person name="Peeters S.H."/>
            <person name="Heuer A."/>
            <person name="Rast P."/>
            <person name="Oberbeckmann S."/>
            <person name="Bunk B."/>
            <person name="Jeske O."/>
            <person name="Meyerdierks A."/>
            <person name="Storesund J.E."/>
            <person name="Kallscheuer N."/>
            <person name="Luecker S."/>
            <person name="Lage O.M."/>
            <person name="Pohl T."/>
            <person name="Merkel B.J."/>
            <person name="Hornburger P."/>
            <person name="Mueller R.-W."/>
            <person name="Bruemmer F."/>
            <person name="Labrenz M."/>
            <person name="Spormann A.M."/>
            <person name="Op Den Camp H."/>
            <person name="Overmann J."/>
            <person name="Amann R."/>
            <person name="Jetten M.S.M."/>
            <person name="Mascher T."/>
            <person name="Medema M.H."/>
            <person name="Devos D.P."/>
            <person name="Kaster A.-K."/>
            <person name="Ovreas L."/>
            <person name="Rohde M."/>
            <person name="Galperin M.Y."/>
            <person name="Jogler C."/>
        </authorList>
    </citation>
    <scope>NUCLEOTIDE SEQUENCE [LARGE SCALE GENOMIC DNA]</scope>
    <source>
        <strain evidence="5 6">Pan54</strain>
    </source>
</reference>
<dbReference type="PANTHER" id="PTHR30461">
    <property type="entry name" value="DNA-INVERTASE FROM LAMBDOID PROPHAGE"/>
    <property type="match status" value="1"/>
</dbReference>
<dbReference type="RefSeq" id="WP_146501467.1">
    <property type="nucleotide sequence ID" value="NZ_SJPG01000001.1"/>
</dbReference>
<name>A0A5C5X9C0_9PLAN</name>
<dbReference type="OrthoDB" id="278150at2"/>
<dbReference type="PROSITE" id="PS51737">
    <property type="entry name" value="RECOMBINASE_DNA_BIND"/>
    <property type="match status" value="1"/>
</dbReference>
<comment type="caution">
    <text evidence="5">The sequence shown here is derived from an EMBL/GenBank/DDBJ whole genome shotgun (WGS) entry which is preliminary data.</text>
</comment>
<accession>A0A5C5X9C0</accession>
<dbReference type="PANTHER" id="PTHR30461:SF2">
    <property type="entry name" value="SERINE RECOMBINASE PINE-RELATED"/>
    <property type="match status" value="1"/>
</dbReference>
<keyword evidence="6" id="KW-1185">Reference proteome</keyword>
<dbReference type="EMBL" id="SJPG01000001">
    <property type="protein sequence ID" value="TWT59309.1"/>
    <property type="molecule type" value="Genomic_DNA"/>
</dbReference>
<dbReference type="SMART" id="SM00857">
    <property type="entry name" value="Resolvase"/>
    <property type="match status" value="1"/>
</dbReference>
<feature type="coiled-coil region" evidence="3">
    <location>
        <begin position="489"/>
        <end position="544"/>
    </location>
</feature>
<evidence type="ECO:0000313" key="6">
    <source>
        <dbReference type="Proteomes" id="UP000316095"/>
    </source>
</evidence>
<dbReference type="InterPro" id="IPR036162">
    <property type="entry name" value="Resolvase-like_N_sf"/>
</dbReference>
<dbReference type="Gene3D" id="3.90.1750.20">
    <property type="entry name" value="Putative Large Serine Recombinase, Chain B, Domain 2"/>
    <property type="match status" value="1"/>
</dbReference>
<dbReference type="Pfam" id="PF00239">
    <property type="entry name" value="Resolvase"/>
    <property type="match status" value="1"/>
</dbReference>
<dbReference type="Proteomes" id="UP000316095">
    <property type="component" value="Unassembled WGS sequence"/>
</dbReference>
<keyword evidence="3" id="KW-0175">Coiled coil</keyword>
<proteinExistence type="predicted"/>
<organism evidence="5 6">
    <name type="scientific">Rubinisphaera italica</name>
    <dbReference type="NCBI Taxonomy" id="2527969"/>
    <lineage>
        <taxon>Bacteria</taxon>
        <taxon>Pseudomonadati</taxon>
        <taxon>Planctomycetota</taxon>
        <taxon>Planctomycetia</taxon>
        <taxon>Planctomycetales</taxon>
        <taxon>Planctomycetaceae</taxon>
        <taxon>Rubinisphaera</taxon>
    </lineage>
</organism>
<protein>
    <recommendedName>
        <fullName evidence="4">Recombinase domain-containing protein</fullName>
    </recommendedName>
</protein>
<dbReference type="Pfam" id="PF07508">
    <property type="entry name" value="Recombinase"/>
    <property type="match status" value="1"/>
</dbReference>
<keyword evidence="1" id="KW-0238">DNA-binding</keyword>
<dbReference type="InterPro" id="IPR006119">
    <property type="entry name" value="Resolv_N"/>
</dbReference>
<dbReference type="AlphaFoldDB" id="A0A5C5X9C0"/>